<proteinExistence type="predicted"/>
<evidence type="ECO:0000313" key="2">
    <source>
        <dbReference type="Proteomes" id="UP000243374"/>
    </source>
</evidence>
<evidence type="ECO:0000313" key="1">
    <source>
        <dbReference type="EMBL" id="SFJ94502.1"/>
    </source>
</evidence>
<dbReference type="Proteomes" id="UP000243374">
    <property type="component" value="Unassembled WGS sequence"/>
</dbReference>
<keyword evidence="2" id="KW-1185">Reference proteome</keyword>
<accession>A0A662ZA46</accession>
<name>A0A662ZA46_9GAMM</name>
<dbReference type="OrthoDB" id="1668994at2"/>
<dbReference type="AlphaFoldDB" id="A0A662ZA46"/>
<gene>
    <name evidence="1" type="ORF">SAMN04487865_100911</name>
</gene>
<protein>
    <submittedName>
        <fullName evidence="1">Uncharacterized protein</fullName>
    </submittedName>
</protein>
<dbReference type="RefSeq" id="WP_074839625.1">
    <property type="nucleotide sequence ID" value="NZ_CP047056.1"/>
</dbReference>
<reference evidence="1 2" key="1">
    <citation type="submission" date="2016-10" db="EMBL/GenBank/DDBJ databases">
        <authorList>
            <person name="Varghese N."/>
            <person name="Submissions S."/>
        </authorList>
    </citation>
    <scope>NUCLEOTIDE SEQUENCE [LARGE SCALE GENOMIC DNA]</scope>
    <source>
        <strain evidence="1 2">22B</strain>
    </source>
</reference>
<dbReference type="EMBL" id="FOSF01000009">
    <property type="protein sequence ID" value="SFJ94502.1"/>
    <property type="molecule type" value="Genomic_DNA"/>
</dbReference>
<sequence length="330" mass="38177">MDFIRYVNSKDVRQYLYDIDYKLSADHVIFVVLSCPFISVDEKVKSLEEYLQSSDALPLTSITDMSFQETFGLTSHEFIRRYISDVKNMTAFMKADTSGYFYQVRIQHEGKLEPELIECFKSYKACFDAIRNYSKEYSMDPEDRLRIDKLSFDDEEEGNGENYLSDSNYCLFSKNLDLMNIYVYDHNCKTYGVGIEGMYVGIPMPFKKGDIVTLGKDINGVYLGYHPEKMEDYKTGRSMGDILFYGIYALENGFEGGYGNLFCYDLEYADPASLSGADLKLIPLSRFMKGEIEADEFYNAVRLIELQREKEREDEYLQAFSSSLKELGIN</sequence>
<organism evidence="1 2">
    <name type="scientific">Succinivibrio dextrinosolvens</name>
    <dbReference type="NCBI Taxonomy" id="83771"/>
    <lineage>
        <taxon>Bacteria</taxon>
        <taxon>Pseudomonadati</taxon>
        <taxon>Pseudomonadota</taxon>
        <taxon>Gammaproteobacteria</taxon>
        <taxon>Aeromonadales</taxon>
        <taxon>Succinivibrionaceae</taxon>
        <taxon>Succinivibrio</taxon>
    </lineage>
</organism>